<sequence>MAHVKKLAPHKRLDTVVLDAGVSAATAAEQVAARRLRLRCAVRKPMRGTGVLSIELLIPKSKFQKAVRDIVKDMKANVKFHNLAALTLQQGVEYFLCEMFVDASLLACHCWIEEDY</sequence>
<organism evidence="1 2">
    <name type="scientific">Vaccinium darrowii</name>
    <dbReference type="NCBI Taxonomy" id="229202"/>
    <lineage>
        <taxon>Eukaryota</taxon>
        <taxon>Viridiplantae</taxon>
        <taxon>Streptophyta</taxon>
        <taxon>Embryophyta</taxon>
        <taxon>Tracheophyta</taxon>
        <taxon>Spermatophyta</taxon>
        <taxon>Magnoliopsida</taxon>
        <taxon>eudicotyledons</taxon>
        <taxon>Gunneridae</taxon>
        <taxon>Pentapetalae</taxon>
        <taxon>asterids</taxon>
        <taxon>Ericales</taxon>
        <taxon>Ericaceae</taxon>
        <taxon>Vaccinioideae</taxon>
        <taxon>Vaccinieae</taxon>
        <taxon>Vaccinium</taxon>
    </lineage>
</organism>
<keyword evidence="2" id="KW-1185">Reference proteome</keyword>
<comment type="caution">
    <text evidence="1">The sequence shown here is derived from an EMBL/GenBank/DDBJ whole genome shotgun (WGS) entry which is preliminary data.</text>
</comment>
<name>A0ACB7X1G6_9ERIC</name>
<proteinExistence type="predicted"/>
<dbReference type="Proteomes" id="UP000828048">
    <property type="component" value="Chromosome 2"/>
</dbReference>
<dbReference type="EMBL" id="CM037152">
    <property type="protein sequence ID" value="KAH7834579.1"/>
    <property type="molecule type" value="Genomic_DNA"/>
</dbReference>
<evidence type="ECO:0000313" key="2">
    <source>
        <dbReference type="Proteomes" id="UP000828048"/>
    </source>
</evidence>
<protein>
    <submittedName>
        <fullName evidence="1">Uncharacterized protein</fullName>
    </submittedName>
</protein>
<accession>A0ACB7X1G6</accession>
<evidence type="ECO:0000313" key="1">
    <source>
        <dbReference type="EMBL" id="KAH7834579.1"/>
    </source>
</evidence>
<reference evidence="1 2" key="1">
    <citation type="journal article" date="2021" name="Hortic Res">
        <title>High-quality reference genome and annotation aids understanding of berry development for evergreen blueberry (Vaccinium darrowii).</title>
        <authorList>
            <person name="Yu J."/>
            <person name="Hulse-Kemp A.M."/>
            <person name="Babiker E."/>
            <person name="Staton M."/>
        </authorList>
    </citation>
    <scope>NUCLEOTIDE SEQUENCE [LARGE SCALE GENOMIC DNA]</scope>
    <source>
        <strain evidence="2">cv. NJ 8807/NJ 8810</strain>
        <tissue evidence="1">Young leaf</tissue>
    </source>
</reference>
<gene>
    <name evidence="1" type="ORF">Vadar_017546</name>
</gene>